<sequence length="130" mass="13813">MTNRLLMTLALSTATLAIAMNASAEVRGHDRDARVNNVRVDNSRHNVNVNRNVDVDVHGRDDYHPVATAAAVTATVGLTAAVVGSITRSLPSGCAPVLVGNVAYQQCGSTWYQPQIVGSQTQYIVVTAPR</sequence>
<keyword evidence="1" id="KW-0732">Signal</keyword>
<protein>
    <recommendedName>
        <fullName evidence="4">Lipoprotein</fullName>
    </recommendedName>
</protein>
<evidence type="ECO:0008006" key="4">
    <source>
        <dbReference type="Google" id="ProtNLM"/>
    </source>
</evidence>
<evidence type="ECO:0000256" key="1">
    <source>
        <dbReference type="SAM" id="SignalP"/>
    </source>
</evidence>
<dbReference type="RefSeq" id="WP_087667449.1">
    <property type="nucleotide sequence ID" value="NZ_FCNW02000010.1"/>
</dbReference>
<dbReference type="EMBL" id="FCNW02000010">
    <property type="protein sequence ID" value="SAL35448.1"/>
    <property type="molecule type" value="Genomic_DNA"/>
</dbReference>
<dbReference type="STRING" id="326474.AWB65_02490"/>
<keyword evidence="3" id="KW-1185">Reference proteome</keyword>
<proteinExistence type="predicted"/>
<dbReference type="OrthoDB" id="123540at2"/>
<evidence type="ECO:0000313" key="2">
    <source>
        <dbReference type="EMBL" id="SAL35448.1"/>
    </source>
</evidence>
<feature type="signal peptide" evidence="1">
    <location>
        <begin position="1"/>
        <end position="24"/>
    </location>
</feature>
<feature type="chain" id="PRO_5011110206" description="Lipoprotein" evidence="1">
    <location>
        <begin position="25"/>
        <end position="130"/>
    </location>
</feature>
<name>A0A158GTM1_9BURK</name>
<accession>A0A158GTM1</accession>
<gene>
    <name evidence="2" type="ORF">AWB65_02490</name>
</gene>
<evidence type="ECO:0000313" key="3">
    <source>
        <dbReference type="Proteomes" id="UP000054977"/>
    </source>
</evidence>
<comment type="caution">
    <text evidence="2">The sequence shown here is derived from an EMBL/GenBank/DDBJ whole genome shotgun (WGS) entry which is preliminary data.</text>
</comment>
<dbReference type="AlphaFoldDB" id="A0A158GTM1"/>
<dbReference type="Proteomes" id="UP000054977">
    <property type="component" value="Unassembled WGS sequence"/>
</dbReference>
<organism evidence="2 3">
    <name type="scientific">Caballeronia humi</name>
    <dbReference type="NCBI Taxonomy" id="326474"/>
    <lineage>
        <taxon>Bacteria</taxon>
        <taxon>Pseudomonadati</taxon>
        <taxon>Pseudomonadota</taxon>
        <taxon>Betaproteobacteria</taxon>
        <taxon>Burkholderiales</taxon>
        <taxon>Burkholderiaceae</taxon>
        <taxon>Caballeronia</taxon>
    </lineage>
</organism>
<reference evidence="2" key="1">
    <citation type="submission" date="2016-01" db="EMBL/GenBank/DDBJ databases">
        <authorList>
            <person name="Peeters C."/>
        </authorList>
    </citation>
    <scope>NUCLEOTIDE SEQUENCE [LARGE SCALE GENOMIC DNA]</scope>
    <source>
        <strain evidence="2">LMG 22934</strain>
    </source>
</reference>